<dbReference type="InterPro" id="IPR011032">
    <property type="entry name" value="GroES-like_sf"/>
</dbReference>
<dbReference type="Gene3D" id="3.90.180.10">
    <property type="entry name" value="Medium-chain alcohol dehydrogenases, catalytic domain"/>
    <property type="match status" value="1"/>
</dbReference>
<evidence type="ECO:0000259" key="8">
    <source>
        <dbReference type="Pfam" id="PF00107"/>
    </source>
</evidence>
<dbReference type="PANTHER" id="PTHR43161:SF23">
    <property type="entry name" value="(R,R)-BUTANEDIOL DEHYDROGENASE-RELATED"/>
    <property type="match status" value="1"/>
</dbReference>
<dbReference type="CDD" id="cd08261">
    <property type="entry name" value="Zn_ADH7"/>
    <property type="match status" value="1"/>
</dbReference>
<evidence type="ECO:0000256" key="5">
    <source>
        <dbReference type="ARBA" id="ARBA00023002"/>
    </source>
</evidence>
<dbReference type="InterPro" id="IPR002328">
    <property type="entry name" value="ADH_Zn_CS"/>
</dbReference>
<sequence>MTNIAAGAPQVTTSRVARTGGPGRLTLEDRKIASPHNGEAVVRVENVTLCGTDLHIWEGEYLNPFPIVQGHEAAGIVESVGDPADASSLTGTRVVISPVRSCGDCHACRTGRENVCERVSVLGCYEDGTLATRVVVPVSALHQVPDAVPSELAPLSEPASIALQAVRRGRPVAGELALVLGCGPIGLITIMALRRAGVDVVAVDTVEERARFAERFGAVATIAVAPGQRCPSHEEVAAAAGSGPTRAVSLVIEATGSPAALASAIDVVSHAGRVVIVGISDQDVTLPHRTIAFKELDVLGSRNSVGLIPDGLGLIAQNQAAFSSLITHRFPFEETADALRTLRTDTAHVRKVLISMGASV</sequence>
<dbReference type="SUPFAM" id="SSF51735">
    <property type="entry name" value="NAD(P)-binding Rossmann-fold domains"/>
    <property type="match status" value="1"/>
</dbReference>
<reference evidence="10" key="1">
    <citation type="submission" date="2019-05" db="EMBL/GenBank/DDBJ databases">
        <authorList>
            <person name="Naeem R."/>
            <person name="Antony C."/>
            <person name="Guan Q."/>
        </authorList>
    </citation>
    <scope>NUCLEOTIDE SEQUENCE</scope>
    <source>
        <strain evidence="10">1</strain>
    </source>
</reference>
<evidence type="ECO:0000256" key="6">
    <source>
        <dbReference type="RuleBase" id="RU361277"/>
    </source>
</evidence>
<dbReference type="Pfam" id="PF00107">
    <property type="entry name" value="ADH_zinc_N"/>
    <property type="match status" value="1"/>
</dbReference>
<gene>
    <name evidence="10" type="primary">yjmD</name>
    <name evidence="10" type="ORF">BIN_B_04448</name>
</gene>
<evidence type="ECO:0000256" key="4">
    <source>
        <dbReference type="ARBA" id="ARBA00022833"/>
    </source>
</evidence>
<organism evidence="10">
    <name type="scientific">Mycolicibacterium smegmatis</name>
    <name type="common">Mycobacterium smegmatis</name>
    <dbReference type="NCBI Taxonomy" id="1772"/>
    <lineage>
        <taxon>Bacteria</taxon>
        <taxon>Bacillati</taxon>
        <taxon>Actinomycetota</taxon>
        <taxon>Actinomycetes</taxon>
        <taxon>Mycobacteriales</taxon>
        <taxon>Mycobacteriaceae</taxon>
        <taxon>Mycolicibacterium</taxon>
    </lineage>
</organism>
<dbReference type="SUPFAM" id="SSF50129">
    <property type="entry name" value="GroES-like"/>
    <property type="match status" value="1"/>
</dbReference>
<evidence type="ECO:0000256" key="7">
    <source>
        <dbReference type="SAM" id="MobiDB-lite"/>
    </source>
</evidence>
<dbReference type="PROSITE" id="PS00059">
    <property type="entry name" value="ADH_ZINC"/>
    <property type="match status" value="1"/>
</dbReference>
<dbReference type="PANTHER" id="PTHR43161">
    <property type="entry name" value="SORBITOL DEHYDROGENASE"/>
    <property type="match status" value="1"/>
</dbReference>
<dbReference type="SMR" id="A0A653FKZ7"/>
<comment type="cofactor">
    <cofactor evidence="1 6">
        <name>Zn(2+)</name>
        <dbReference type="ChEBI" id="CHEBI:29105"/>
    </cofactor>
</comment>
<evidence type="ECO:0000259" key="9">
    <source>
        <dbReference type="Pfam" id="PF08240"/>
    </source>
</evidence>
<dbReference type="InterPro" id="IPR013154">
    <property type="entry name" value="ADH-like_N"/>
</dbReference>
<comment type="similarity">
    <text evidence="2 6">Belongs to the zinc-containing alcohol dehydrogenase family.</text>
</comment>
<dbReference type="GO" id="GO:0016491">
    <property type="term" value="F:oxidoreductase activity"/>
    <property type="evidence" value="ECO:0007669"/>
    <property type="project" value="UniProtKB-KW"/>
</dbReference>
<dbReference type="InterPro" id="IPR013149">
    <property type="entry name" value="ADH-like_C"/>
</dbReference>
<feature type="region of interest" description="Disordered" evidence="7">
    <location>
        <begin position="1"/>
        <end position="27"/>
    </location>
</feature>
<dbReference type="EMBL" id="LR589651">
    <property type="protein sequence ID" value="VTP10109.1"/>
    <property type="molecule type" value="Genomic_DNA"/>
</dbReference>
<dbReference type="Pfam" id="PF08240">
    <property type="entry name" value="ADH_N"/>
    <property type="match status" value="1"/>
</dbReference>
<protein>
    <submittedName>
        <fullName evidence="10">Putative zinc-type alcohol dehydrogenase-like protein YjmD</fullName>
    </submittedName>
</protein>
<keyword evidence="3 6" id="KW-0479">Metal-binding</keyword>
<dbReference type="OMA" id="YPLTRWR"/>
<dbReference type="KEGG" id="msn:LI99_08950"/>
<accession>A0A653FKZ7</accession>
<name>A0A653FKZ7_MYCSM</name>
<dbReference type="GO" id="GO:0008270">
    <property type="term" value="F:zinc ion binding"/>
    <property type="evidence" value="ECO:0007669"/>
    <property type="project" value="InterPro"/>
</dbReference>
<evidence type="ECO:0000256" key="2">
    <source>
        <dbReference type="ARBA" id="ARBA00008072"/>
    </source>
</evidence>
<keyword evidence="4 6" id="KW-0862">Zinc</keyword>
<evidence type="ECO:0000256" key="1">
    <source>
        <dbReference type="ARBA" id="ARBA00001947"/>
    </source>
</evidence>
<dbReference type="InterPro" id="IPR036291">
    <property type="entry name" value="NAD(P)-bd_dom_sf"/>
</dbReference>
<feature type="domain" description="Alcohol dehydrogenase-like N-terminal" evidence="9">
    <location>
        <begin position="37"/>
        <end position="146"/>
    </location>
</feature>
<dbReference type="KEGG" id="msh:LI98_08950"/>
<evidence type="ECO:0000313" key="10">
    <source>
        <dbReference type="EMBL" id="VTP10109.1"/>
    </source>
</evidence>
<proteinExistence type="inferred from homology"/>
<feature type="domain" description="Alcohol dehydrogenase-like C-terminal" evidence="8">
    <location>
        <begin position="184"/>
        <end position="302"/>
    </location>
</feature>
<dbReference type="AlphaFoldDB" id="A0A653FKZ7"/>
<keyword evidence="5" id="KW-0560">Oxidoreductase</keyword>
<dbReference type="GeneID" id="93456613"/>
<dbReference type="Gene3D" id="3.40.50.720">
    <property type="entry name" value="NAD(P)-binding Rossmann-like Domain"/>
    <property type="match status" value="1"/>
</dbReference>
<evidence type="ECO:0000256" key="3">
    <source>
        <dbReference type="ARBA" id="ARBA00022723"/>
    </source>
</evidence>
<dbReference type="RefSeq" id="WP_011727912.1">
    <property type="nucleotide sequence ID" value="NZ_CP009495.1"/>
</dbReference>